<reference evidence="3 4" key="1">
    <citation type="submission" date="2019-12" db="EMBL/GenBank/DDBJ databases">
        <title>Whole genome sequencing of endophytic Actinobacterium Micromonospora sp. MPMI6T.</title>
        <authorList>
            <person name="Evv R."/>
            <person name="Podile A.R."/>
        </authorList>
    </citation>
    <scope>NUCLEOTIDE SEQUENCE [LARGE SCALE GENOMIC DNA]</scope>
    <source>
        <strain evidence="3 4">MPMI6</strain>
    </source>
</reference>
<dbReference type="EMBL" id="WVUH01000154">
    <property type="protein sequence ID" value="MBO4207905.1"/>
    <property type="molecule type" value="Genomic_DNA"/>
</dbReference>
<keyword evidence="2" id="KW-0472">Membrane</keyword>
<evidence type="ECO:0000313" key="3">
    <source>
        <dbReference type="EMBL" id="MBO4207905.1"/>
    </source>
</evidence>
<feature type="region of interest" description="Disordered" evidence="1">
    <location>
        <begin position="1"/>
        <end position="42"/>
    </location>
</feature>
<gene>
    <name evidence="3" type="ORF">GSF22_18105</name>
</gene>
<feature type="compositionally biased region" description="Basic and acidic residues" evidence="1">
    <location>
        <begin position="10"/>
        <end position="24"/>
    </location>
</feature>
<keyword evidence="4" id="KW-1185">Reference proteome</keyword>
<dbReference type="Proteomes" id="UP000823521">
    <property type="component" value="Unassembled WGS sequence"/>
</dbReference>
<feature type="transmembrane region" description="Helical" evidence="2">
    <location>
        <begin position="59"/>
        <end position="80"/>
    </location>
</feature>
<evidence type="ECO:0000256" key="1">
    <source>
        <dbReference type="SAM" id="MobiDB-lite"/>
    </source>
</evidence>
<organism evidence="3 4">
    <name type="scientific">Micromonospora echinofusca</name>
    <dbReference type="NCBI Taxonomy" id="47858"/>
    <lineage>
        <taxon>Bacteria</taxon>
        <taxon>Bacillati</taxon>
        <taxon>Actinomycetota</taxon>
        <taxon>Actinomycetes</taxon>
        <taxon>Micromonosporales</taxon>
        <taxon>Micromonosporaceae</taxon>
        <taxon>Micromonospora</taxon>
    </lineage>
</organism>
<name>A0ABS3VTP8_MICEH</name>
<protein>
    <submittedName>
        <fullName evidence="3">Uncharacterized protein</fullName>
    </submittedName>
</protein>
<dbReference type="RefSeq" id="WP_208814817.1">
    <property type="nucleotide sequence ID" value="NZ_WVUH01000154.1"/>
</dbReference>
<evidence type="ECO:0000256" key="2">
    <source>
        <dbReference type="SAM" id="Phobius"/>
    </source>
</evidence>
<comment type="caution">
    <text evidence="3">The sequence shown here is derived from an EMBL/GenBank/DDBJ whole genome shotgun (WGS) entry which is preliminary data.</text>
</comment>
<evidence type="ECO:0000313" key="4">
    <source>
        <dbReference type="Proteomes" id="UP000823521"/>
    </source>
</evidence>
<sequence length="340" mass="37206">MNSDETPAVRPDDRATRRTDDTGPERLAVPDWMRQPEQEHPLTRTERLRLGWENHPERLLGALGGLLVLALLVGVGWLGYRVWQQARTGPTTAAATAGPDGSPAPGSDAEHWARYRDRWAGTPAQTFPSGATGIMLPPARATGPYTAAQVRDGLALVRRALVEARLGPRMLAGDNKPFLALMAPADRPYLAKDFADSTFLSYATRISKRVKLARDETPRVKGTVTYRSTRDDDGIRVLEITTRFTWVYLFDVPATAPDDALAVVTDEVVWHVPHRADVTASSRGLWLAESRSFHHNIDCAEYDRGYLSVGLVSAAPGGAPELEPEAYYDPAQALAAEGNC</sequence>
<keyword evidence="2" id="KW-0812">Transmembrane</keyword>
<accession>A0ABS3VTP8</accession>
<proteinExistence type="predicted"/>
<keyword evidence="2" id="KW-1133">Transmembrane helix</keyword>